<dbReference type="Proteomes" id="UP001500506">
    <property type="component" value="Unassembled WGS sequence"/>
</dbReference>
<reference evidence="2" key="1">
    <citation type="journal article" date="2019" name="Int. J. Syst. Evol. Microbiol.">
        <title>The Global Catalogue of Microorganisms (GCM) 10K type strain sequencing project: providing services to taxonomists for standard genome sequencing and annotation.</title>
        <authorList>
            <consortium name="The Broad Institute Genomics Platform"/>
            <consortium name="The Broad Institute Genome Sequencing Center for Infectious Disease"/>
            <person name="Wu L."/>
            <person name="Ma J."/>
        </authorList>
    </citation>
    <scope>NUCLEOTIDE SEQUENCE [LARGE SCALE GENOMIC DNA]</scope>
    <source>
        <strain evidence="2">JCM 14319</strain>
    </source>
</reference>
<dbReference type="EMBL" id="BAAANH010000002">
    <property type="protein sequence ID" value="GAA1756463.1"/>
    <property type="molecule type" value="Genomic_DNA"/>
</dbReference>
<evidence type="ECO:0000313" key="2">
    <source>
        <dbReference type="Proteomes" id="UP001500506"/>
    </source>
</evidence>
<organism evidence="1 2">
    <name type="scientific">Agromyces humatus</name>
    <dbReference type="NCBI Taxonomy" id="279573"/>
    <lineage>
        <taxon>Bacteria</taxon>
        <taxon>Bacillati</taxon>
        <taxon>Actinomycetota</taxon>
        <taxon>Actinomycetes</taxon>
        <taxon>Micrococcales</taxon>
        <taxon>Microbacteriaceae</taxon>
        <taxon>Agromyces</taxon>
    </lineage>
</organism>
<protein>
    <submittedName>
        <fullName evidence="1">Uncharacterized protein</fullName>
    </submittedName>
</protein>
<keyword evidence="2" id="KW-1185">Reference proteome</keyword>
<gene>
    <name evidence="1" type="ORF">GCM10009747_13680</name>
</gene>
<evidence type="ECO:0000313" key="1">
    <source>
        <dbReference type="EMBL" id="GAA1756463.1"/>
    </source>
</evidence>
<comment type="caution">
    <text evidence="1">The sequence shown here is derived from an EMBL/GenBank/DDBJ whole genome shotgun (WGS) entry which is preliminary data.</text>
</comment>
<proteinExistence type="predicted"/>
<accession>A0ABP4WK00</accession>
<sequence>MDGFAYEKSDEAAVDALHRNACCAVEIQTRTLSRIVWDDPYPDSRLFGHKLSRDEALTHPLLPEFWILVDHILEHDPVVHAHFYD</sequence>
<name>A0ABP4WK00_9MICO</name>